<dbReference type="EMBL" id="KZ623342">
    <property type="protein sequence ID" value="PNS24119.1"/>
    <property type="molecule type" value="Genomic_DNA"/>
</dbReference>
<reference evidence="1" key="2">
    <citation type="submission" date="2017-07" db="EMBL/GenBank/DDBJ databases">
        <title>WGS assembly of Populus trichocarpa.</title>
        <authorList>
            <person name="Tuskan G."/>
            <person name="Difazio S."/>
            <person name="Jansson S."/>
            <person name="Bohlmann J."/>
            <person name="Grigoriev I."/>
            <person name="Hellsten U."/>
            <person name="Putnam N."/>
            <person name="Ralph S."/>
            <person name="Rombauts S."/>
            <person name="Salamov A."/>
            <person name="Schein J."/>
            <person name="Sterck L."/>
            <person name="Aerts A."/>
            <person name="Bhalerao R."/>
            <person name="Bhalerao R."/>
            <person name="Blaudez D."/>
            <person name="Boerjan W."/>
            <person name="Brun A."/>
            <person name="Brunner A."/>
            <person name="Busov V."/>
            <person name="Campbell M."/>
            <person name="Carlson J."/>
            <person name="Chalot M."/>
            <person name="Chapman J."/>
            <person name="Chen G."/>
            <person name="Cooper D."/>
            <person name="Coutinho P."/>
            <person name="Couturier J."/>
            <person name="Covert S."/>
            <person name="Cronk Q."/>
            <person name="Cunningham R."/>
            <person name="Davis J."/>
            <person name="Degroeve S."/>
            <person name="Dejardin A."/>
            <person name="Depamphilis C."/>
            <person name="Detter J."/>
            <person name="Dirks B."/>
            <person name="Dubchak I."/>
            <person name="Duplessis S."/>
            <person name="Ehlting J."/>
            <person name="Ellis B."/>
            <person name="Gendler K."/>
            <person name="Goodstein D."/>
            <person name="Gribskov M."/>
            <person name="Grimwood J."/>
            <person name="Groover A."/>
            <person name="Gunter L."/>
            <person name="Hamberger B."/>
            <person name="Heinze B."/>
            <person name="Helariutta Y."/>
            <person name="Henrissat B."/>
            <person name="Holligan D."/>
            <person name="Holt R."/>
            <person name="Huang W."/>
            <person name="Islam-Faridi N."/>
            <person name="Jones S."/>
            <person name="Jones-Rhoades M."/>
            <person name="Jorgensen R."/>
            <person name="Joshi C."/>
            <person name="Kangasjarvi J."/>
            <person name="Karlsson J."/>
            <person name="Kelleher C."/>
            <person name="Kirkpatrick R."/>
            <person name="Kirst M."/>
            <person name="Kohler A."/>
            <person name="Kalluri U."/>
            <person name="Larimer F."/>
            <person name="Leebens-Mack J."/>
            <person name="Leple J."/>
            <person name="Locascio P."/>
            <person name="Lou Y."/>
            <person name="Lucas S."/>
            <person name="Martin F."/>
            <person name="Montanini B."/>
            <person name="Napoli C."/>
            <person name="Nelson D."/>
            <person name="Nelson C."/>
            <person name="Nieminen K."/>
            <person name="Nilsson O."/>
            <person name="Pereda V."/>
            <person name="Peter G."/>
            <person name="Philippe R."/>
            <person name="Pilate G."/>
            <person name="Poliakov A."/>
            <person name="Razumovskaya J."/>
            <person name="Richardson P."/>
            <person name="Rinaldi C."/>
            <person name="Ritland K."/>
            <person name="Rouze P."/>
            <person name="Ryaboy D."/>
            <person name="Schmutz J."/>
            <person name="Schrader J."/>
            <person name="Segerman B."/>
            <person name="Shin H."/>
            <person name="Siddiqui A."/>
            <person name="Sterky F."/>
            <person name="Terry A."/>
            <person name="Tsai C."/>
            <person name="Uberbacher E."/>
            <person name="Unneberg P."/>
            <person name="Vahala J."/>
            <person name="Wall K."/>
            <person name="Wessler S."/>
            <person name="Yang G."/>
            <person name="Yin T."/>
            <person name="Douglas C."/>
            <person name="Marra M."/>
            <person name="Sandberg G."/>
            <person name="Van De Peer Y."/>
            <person name="Rokhsar D."/>
        </authorList>
    </citation>
    <scope>NUCLEOTIDE SEQUENCE</scope>
    <source>
        <strain evidence="1">Nisqually-1</strain>
    </source>
</reference>
<protein>
    <submittedName>
        <fullName evidence="1">Uncharacterized protein</fullName>
    </submittedName>
</protein>
<dbReference type="Gramene" id="Potri.011G072616.2.v4.1">
    <property type="protein sequence ID" value="Potri.011G072616.2.v4.1"/>
    <property type="gene ID" value="Potri.011G072616.v4.1"/>
</dbReference>
<dbReference type="Gramene" id="Potri.011G072616.1.v4.1">
    <property type="protein sequence ID" value="Potri.011G072616.1.v4.1"/>
    <property type="gene ID" value="Potri.011G072616.v4.1"/>
</dbReference>
<organism evidence="1">
    <name type="scientific">Populus trichocarpa</name>
    <name type="common">Western balsam poplar</name>
    <name type="synonym">Populus balsamifera subsp. trichocarpa</name>
    <dbReference type="NCBI Taxonomy" id="3694"/>
    <lineage>
        <taxon>Eukaryota</taxon>
        <taxon>Viridiplantae</taxon>
        <taxon>Streptophyta</taxon>
        <taxon>Embryophyta</taxon>
        <taxon>Tracheophyta</taxon>
        <taxon>Spermatophyta</taxon>
        <taxon>Magnoliopsida</taxon>
        <taxon>eudicotyledons</taxon>
        <taxon>Gunneridae</taxon>
        <taxon>Pentapetalae</taxon>
        <taxon>rosids</taxon>
        <taxon>fabids</taxon>
        <taxon>Malpighiales</taxon>
        <taxon>Salicaceae</taxon>
        <taxon>Saliceae</taxon>
        <taxon>Populus</taxon>
    </lineage>
</organism>
<proteinExistence type="predicted"/>
<sequence>MTKVLPRRCRVWAAGSLVRTGLLVVFLRCCCSWFLLLELGWSCGRRELLWRLLGGATGSAGGRRCCFTGRGRRCWKKKKPEGKGEWPVSVCVAREGRSGAGGEKLGR</sequence>
<dbReference type="InParanoid" id="A0A2K1RA29"/>
<accession>A0A2K1RA29</accession>
<name>A0A2K1RA29_POPTR</name>
<gene>
    <name evidence="1" type="ORF">POPTR_T007900</name>
</gene>
<evidence type="ECO:0000313" key="1">
    <source>
        <dbReference type="EMBL" id="PNS24119.1"/>
    </source>
</evidence>
<reference evidence="1" key="1">
    <citation type="journal article" date="2006" name="Science">
        <title>The genome of black cottonwood, Populus trichocarpa (Torr. &amp; Gray).</title>
        <authorList>
            <person name="Tuskan G.A."/>
            <person name="Difazio S."/>
            <person name="Jansson S."/>
            <person name="Bohlmann J."/>
            <person name="Grigoriev I."/>
            <person name="Hellsten U."/>
            <person name="Putnam N."/>
            <person name="Ralph S."/>
            <person name="Rombauts S."/>
            <person name="Salamov A."/>
            <person name="Schein J."/>
            <person name="Sterck L."/>
            <person name="Aerts A."/>
            <person name="Bhalerao R.R."/>
            <person name="Bhalerao R.P."/>
            <person name="Blaudez D."/>
            <person name="Boerjan W."/>
            <person name="Brun A."/>
            <person name="Brunner A."/>
            <person name="Busov V."/>
            <person name="Campbell M."/>
            <person name="Carlson J."/>
            <person name="Chalot M."/>
            <person name="Chapman J."/>
            <person name="Chen G.L."/>
            <person name="Cooper D."/>
            <person name="Coutinho P.M."/>
            <person name="Couturier J."/>
            <person name="Covert S."/>
            <person name="Cronk Q."/>
            <person name="Cunningham R."/>
            <person name="Davis J."/>
            <person name="Degroeve S."/>
            <person name="Dejardin A."/>
            <person name="Depamphilis C."/>
            <person name="Detter J."/>
            <person name="Dirks B."/>
            <person name="Dubchak I."/>
            <person name="Duplessis S."/>
            <person name="Ehlting J."/>
            <person name="Ellis B."/>
            <person name="Gendler K."/>
            <person name="Goodstein D."/>
            <person name="Gribskov M."/>
            <person name="Grimwood J."/>
            <person name="Groover A."/>
            <person name="Gunter L."/>
            <person name="Hamberger B."/>
            <person name="Heinze B."/>
            <person name="Helariutta Y."/>
            <person name="Henrissat B."/>
            <person name="Holligan D."/>
            <person name="Holt R."/>
            <person name="Huang W."/>
            <person name="Islam-Faridi N."/>
            <person name="Jones S."/>
            <person name="Jones-Rhoades M."/>
            <person name="Jorgensen R."/>
            <person name="Joshi C."/>
            <person name="Kangasjarvi J."/>
            <person name="Karlsson J."/>
            <person name="Kelleher C."/>
            <person name="Kirkpatrick R."/>
            <person name="Kirst M."/>
            <person name="Kohler A."/>
            <person name="Kalluri U."/>
            <person name="Larimer F."/>
            <person name="Leebens-Mack J."/>
            <person name="Leple J.C."/>
            <person name="Locascio P."/>
            <person name="Lou Y."/>
            <person name="Lucas S."/>
            <person name="Martin F."/>
            <person name="Montanini B."/>
            <person name="Napoli C."/>
            <person name="Nelson D.R."/>
            <person name="Nelson C."/>
            <person name="Nieminen K."/>
            <person name="Nilsson O."/>
            <person name="Pereda V."/>
            <person name="Peter G."/>
            <person name="Philippe R."/>
            <person name="Pilate G."/>
            <person name="Poliakov A."/>
            <person name="Razumovskaya J."/>
            <person name="Richardson P."/>
            <person name="Rinaldi C."/>
            <person name="Ritland K."/>
            <person name="Rouze P."/>
            <person name="Ryaboy D."/>
            <person name="Schmutz J."/>
            <person name="Schrader J."/>
            <person name="Segerman B."/>
            <person name="Shin H."/>
            <person name="Siddiqui A."/>
            <person name="Sterky F."/>
            <person name="Terry A."/>
            <person name="Tsai C.J."/>
            <person name="Uberbacher E."/>
            <person name="Unneberg P."/>
            <person name="Vahala J."/>
            <person name="Wall K."/>
            <person name="Wessler S."/>
            <person name="Yang G."/>
            <person name="Yin T."/>
            <person name="Douglas C."/>
            <person name="Marra M."/>
            <person name="Sandberg G."/>
            <person name="Van de Peer Y."/>
            <person name="Rokhsar D."/>
        </authorList>
    </citation>
    <scope>NUCLEOTIDE SEQUENCE [LARGE SCALE GENOMIC DNA]</scope>
    <source>
        <strain evidence="1">Nisqually-1</strain>
    </source>
</reference>
<dbReference type="AlphaFoldDB" id="A0A2K1RA29"/>